<comment type="caution">
    <text evidence="1">The sequence shown here is derived from an EMBL/GenBank/DDBJ whole genome shotgun (WGS) entry which is preliminary data.</text>
</comment>
<proteinExistence type="predicted"/>
<dbReference type="AlphaFoldDB" id="A0A1Y2D7J9"/>
<evidence type="ECO:0000313" key="1">
    <source>
        <dbReference type="EMBL" id="ORY55253.1"/>
    </source>
</evidence>
<evidence type="ECO:0000313" key="2">
    <source>
        <dbReference type="Proteomes" id="UP000193689"/>
    </source>
</evidence>
<accession>A0A1Y2D7J9</accession>
<keyword evidence="2" id="KW-1185">Reference proteome</keyword>
<sequence length="65" mass="7495">MCTEHYAECPVCGKQYLVYVAFCRNYHPPHTRCPWQIKIERNVMEEGRCPSPVCPFSRTGGCQVS</sequence>
<organism evidence="1 2">
    <name type="scientific">Pseudomassariella vexata</name>
    <dbReference type="NCBI Taxonomy" id="1141098"/>
    <lineage>
        <taxon>Eukaryota</taxon>
        <taxon>Fungi</taxon>
        <taxon>Dikarya</taxon>
        <taxon>Ascomycota</taxon>
        <taxon>Pezizomycotina</taxon>
        <taxon>Sordariomycetes</taxon>
        <taxon>Xylariomycetidae</taxon>
        <taxon>Amphisphaeriales</taxon>
        <taxon>Pseudomassariaceae</taxon>
        <taxon>Pseudomassariella</taxon>
    </lineage>
</organism>
<dbReference type="RefSeq" id="XP_040709524.1">
    <property type="nucleotide sequence ID" value="XM_040857077.1"/>
</dbReference>
<dbReference type="EMBL" id="MCFJ01000028">
    <property type="protein sequence ID" value="ORY55253.1"/>
    <property type="molecule type" value="Genomic_DNA"/>
</dbReference>
<reference evidence="1 2" key="1">
    <citation type="submission" date="2016-07" db="EMBL/GenBank/DDBJ databases">
        <title>Pervasive Adenine N6-methylation of Active Genes in Fungi.</title>
        <authorList>
            <consortium name="DOE Joint Genome Institute"/>
            <person name="Mondo S.J."/>
            <person name="Dannebaum R.O."/>
            <person name="Kuo R.C."/>
            <person name="Labutti K."/>
            <person name="Haridas S."/>
            <person name="Kuo A."/>
            <person name="Salamov A."/>
            <person name="Ahrendt S.R."/>
            <person name="Lipzen A."/>
            <person name="Sullivan W."/>
            <person name="Andreopoulos W.B."/>
            <person name="Clum A."/>
            <person name="Lindquist E."/>
            <person name="Daum C."/>
            <person name="Ramamoorthy G.K."/>
            <person name="Gryganskyi A."/>
            <person name="Culley D."/>
            <person name="Magnuson J.K."/>
            <person name="James T.Y."/>
            <person name="O'Malley M.A."/>
            <person name="Stajich J.E."/>
            <person name="Spatafora J.W."/>
            <person name="Visel A."/>
            <person name="Grigoriev I.V."/>
        </authorList>
    </citation>
    <scope>NUCLEOTIDE SEQUENCE [LARGE SCALE GENOMIC DNA]</scope>
    <source>
        <strain evidence="1 2">CBS 129021</strain>
    </source>
</reference>
<dbReference type="OrthoDB" id="5214950at2759"/>
<name>A0A1Y2D7J9_9PEZI</name>
<dbReference type="InParanoid" id="A0A1Y2D7J9"/>
<dbReference type="GeneID" id="63773289"/>
<protein>
    <submittedName>
        <fullName evidence="1">Uncharacterized protein</fullName>
    </submittedName>
</protein>
<gene>
    <name evidence="1" type="ORF">BCR38DRAFT_357096</name>
</gene>
<dbReference type="Proteomes" id="UP000193689">
    <property type="component" value="Unassembled WGS sequence"/>
</dbReference>